<dbReference type="CDD" id="cd19531">
    <property type="entry name" value="LCL_NRPS-like"/>
    <property type="match status" value="1"/>
</dbReference>
<evidence type="ECO:0000256" key="4">
    <source>
        <dbReference type="ARBA" id="ARBA00023194"/>
    </source>
</evidence>
<dbReference type="InterPro" id="IPR023404">
    <property type="entry name" value="rSAM_horseshoe"/>
</dbReference>
<dbReference type="Gene3D" id="3.30.559.30">
    <property type="entry name" value="Nonribosomal peptide synthetase, condensation domain"/>
    <property type="match status" value="2"/>
</dbReference>
<keyword evidence="4" id="KW-0045">Antibiotic biosynthesis</keyword>
<dbReference type="PROSITE" id="PS51918">
    <property type="entry name" value="RADICAL_SAM"/>
    <property type="match status" value="1"/>
</dbReference>
<organism evidence="8 9">
    <name type="scientific">Clostridium frigidicarnis</name>
    <dbReference type="NCBI Taxonomy" id="84698"/>
    <lineage>
        <taxon>Bacteria</taxon>
        <taxon>Bacillati</taxon>
        <taxon>Bacillota</taxon>
        <taxon>Clostridia</taxon>
        <taxon>Eubacteriales</taxon>
        <taxon>Clostridiaceae</taxon>
        <taxon>Clostridium</taxon>
    </lineage>
</organism>
<dbReference type="InterPro" id="IPR058240">
    <property type="entry name" value="rSAM_sf"/>
</dbReference>
<dbReference type="Pfam" id="PF00501">
    <property type="entry name" value="AMP-binding"/>
    <property type="match status" value="4"/>
</dbReference>
<dbReference type="Pfam" id="PF04055">
    <property type="entry name" value="Radical_SAM"/>
    <property type="match status" value="1"/>
</dbReference>
<dbReference type="GO" id="GO:0046872">
    <property type="term" value="F:metal ion binding"/>
    <property type="evidence" value="ECO:0007669"/>
    <property type="project" value="InterPro"/>
</dbReference>
<dbReference type="InterPro" id="IPR007197">
    <property type="entry name" value="rSAM"/>
</dbReference>
<dbReference type="Pfam" id="PF00550">
    <property type="entry name" value="PP-binding"/>
    <property type="match status" value="2"/>
</dbReference>
<dbReference type="InterPro" id="IPR001242">
    <property type="entry name" value="Condensation_dom"/>
</dbReference>
<dbReference type="CDD" id="cd05930">
    <property type="entry name" value="A_NRPS"/>
    <property type="match status" value="2"/>
</dbReference>
<dbReference type="GO" id="GO:0031177">
    <property type="term" value="F:phosphopantetheine binding"/>
    <property type="evidence" value="ECO:0007669"/>
    <property type="project" value="TreeGrafter"/>
</dbReference>
<dbReference type="Gene3D" id="3.40.50.150">
    <property type="entry name" value="Vaccinia Virus protein VP39"/>
    <property type="match status" value="1"/>
</dbReference>
<evidence type="ECO:0000256" key="3">
    <source>
        <dbReference type="ARBA" id="ARBA00022553"/>
    </source>
</evidence>
<dbReference type="InterPro" id="IPR023213">
    <property type="entry name" value="CAT-like_dom_sf"/>
</dbReference>
<dbReference type="GO" id="GO:0051536">
    <property type="term" value="F:iron-sulfur cluster binding"/>
    <property type="evidence" value="ECO:0007669"/>
    <property type="project" value="InterPro"/>
</dbReference>
<accession>A0A1I1B7X1</accession>
<dbReference type="GO" id="GO:0031419">
    <property type="term" value="F:cobalamin binding"/>
    <property type="evidence" value="ECO:0007669"/>
    <property type="project" value="InterPro"/>
</dbReference>
<keyword evidence="9" id="KW-1185">Reference proteome</keyword>
<evidence type="ECO:0000256" key="2">
    <source>
        <dbReference type="ARBA" id="ARBA00022450"/>
    </source>
</evidence>
<dbReference type="InterPro" id="IPR009081">
    <property type="entry name" value="PP-bd_ACP"/>
</dbReference>
<dbReference type="Pfam" id="PF13847">
    <property type="entry name" value="Methyltransf_31"/>
    <property type="match status" value="1"/>
</dbReference>
<dbReference type="InterPro" id="IPR045851">
    <property type="entry name" value="AMP-bd_C_sf"/>
</dbReference>
<dbReference type="Gene3D" id="3.80.30.20">
    <property type="entry name" value="tm_1862 like domain"/>
    <property type="match status" value="1"/>
</dbReference>
<dbReference type="InterPro" id="IPR020845">
    <property type="entry name" value="AMP-binding_CS"/>
</dbReference>
<dbReference type="Gene3D" id="3.40.50.980">
    <property type="match status" value="2"/>
</dbReference>
<evidence type="ECO:0000259" key="6">
    <source>
        <dbReference type="PROSITE" id="PS51332"/>
    </source>
</evidence>
<dbReference type="GO" id="GO:0043041">
    <property type="term" value="P:amino acid activation for nonribosomal peptide biosynthetic process"/>
    <property type="evidence" value="ECO:0007669"/>
    <property type="project" value="TreeGrafter"/>
</dbReference>
<dbReference type="GO" id="GO:0044550">
    <property type="term" value="P:secondary metabolite biosynthetic process"/>
    <property type="evidence" value="ECO:0007669"/>
    <property type="project" value="TreeGrafter"/>
</dbReference>
<dbReference type="Gene3D" id="3.30.559.10">
    <property type="entry name" value="Chloramphenicol acetyltransferase-like domain"/>
    <property type="match status" value="1"/>
</dbReference>
<dbReference type="Gene3D" id="1.10.1200.10">
    <property type="entry name" value="ACP-like"/>
    <property type="match status" value="2"/>
</dbReference>
<dbReference type="InterPro" id="IPR006158">
    <property type="entry name" value="Cobalamin-bd"/>
</dbReference>
<dbReference type="PANTHER" id="PTHR45527">
    <property type="entry name" value="NONRIBOSOMAL PEPTIDE SYNTHETASE"/>
    <property type="match status" value="1"/>
</dbReference>
<dbReference type="InterPro" id="IPR000873">
    <property type="entry name" value="AMP-dep_synth/lig_dom"/>
</dbReference>
<keyword evidence="3" id="KW-0597">Phosphoprotein</keyword>
<dbReference type="Gene3D" id="3.40.50.12780">
    <property type="entry name" value="N-terminal domain of ligase-like"/>
    <property type="match status" value="3"/>
</dbReference>
<dbReference type="CDD" id="cd02440">
    <property type="entry name" value="AdoMet_MTases"/>
    <property type="match status" value="1"/>
</dbReference>
<dbReference type="InterPro" id="IPR029063">
    <property type="entry name" value="SAM-dependent_MTases_sf"/>
</dbReference>
<evidence type="ECO:0000313" key="9">
    <source>
        <dbReference type="Proteomes" id="UP000198619"/>
    </source>
</evidence>
<dbReference type="GO" id="GO:0008610">
    <property type="term" value="P:lipid biosynthetic process"/>
    <property type="evidence" value="ECO:0007669"/>
    <property type="project" value="UniProtKB-ARBA"/>
</dbReference>
<protein>
    <submittedName>
        <fullName evidence="8">Amino acid adenylation domain-containing protein</fullName>
    </submittedName>
</protein>
<dbReference type="SFLD" id="SFLDS00029">
    <property type="entry name" value="Radical_SAM"/>
    <property type="match status" value="1"/>
</dbReference>
<feature type="non-terminal residue" evidence="8">
    <location>
        <position position="2737"/>
    </location>
</feature>
<dbReference type="RefSeq" id="WP_090043163.1">
    <property type="nucleotide sequence ID" value="NZ_FOKI01000060.1"/>
</dbReference>
<evidence type="ECO:0000259" key="5">
    <source>
        <dbReference type="PROSITE" id="PS50075"/>
    </source>
</evidence>
<dbReference type="SUPFAM" id="SSF52242">
    <property type="entry name" value="Cobalamin (vitamin B12)-binding domain"/>
    <property type="match status" value="1"/>
</dbReference>
<dbReference type="PANTHER" id="PTHR45527:SF1">
    <property type="entry name" value="FATTY ACID SYNTHASE"/>
    <property type="match status" value="1"/>
</dbReference>
<dbReference type="InterPro" id="IPR042099">
    <property type="entry name" value="ANL_N_sf"/>
</dbReference>
<dbReference type="SUPFAM" id="SSF53335">
    <property type="entry name" value="S-adenosyl-L-methionine-dependent methyltransferases"/>
    <property type="match status" value="1"/>
</dbReference>
<dbReference type="SUPFAM" id="SSF56801">
    <property type="entry name" value="Acetyl-CoA synthetase-like"/>
    <property type="match status" value="2"/>
</dbReference>
<proteinExistence type="predicted"/>
<dbReference type="SUPFAM" id="SSF52777">
    <property type="entry name" value="CoA-dependent acyltransferases"/>
    <property type="match status" value="3"/>
</dbReference>
<dbReference type="Pfam" id="PF00668">
    <property type="entry name" value="Condensation"/>
    <property type="match status" value="2"/>
</dbReference>
<reference evidence="8 9" key="1">
    <citation type="submission" date="2016-10" db="EMBL/GenBank/DDBJ databases">
        <authorList>
            <person name="de Groot N.N."/>
        </authorList>
    </citation>
    <scope>NUCLEOTIDE SEQUENCE [LARGE SCALE GENOMIC DNA]</scope>
    <source>
        <strain evidence="8 9">DSM 12271</strain>
    </source>
</reference>
<dbReference type="PROSITE" id="PS51332">
    <property type="entry name" value="B12_BINDING"/>
    <property type="match status" value="1"/>
</dbReference>
<feature type="domain" description="B12-binding" evidence="6">
    <location>
        <begin position="744"/>
        <end position="889"/>
    </location>
</feature>
<dbReference type="STRING" id="84698.SAMN04488528_10609"/>
<dbReference type="OrthoDB" id="51171at2"/>
<dbReference type="PROSITE" id="PS00455">
    <property type="entry name" value="AMP_BINDING"/>
    <property type="match status" value="2"/>
</dbReference>
<dbReference type="Gene3D" id="3.30.300.30">
    <property type="match status" value="2"/>
</dbReference>
<dbReference type="NCBIfam" id="NF003417">
    <property type="entry name" value="PRK04813.1"/>
    <property type="match status" value="4"/>
</dbReference>
<dbReference type="InterPro" id="IPR006162">
    <property type="entry name" value="Ppantetheine_attach_site"/>
</dbReference>
<dbReference type="Gene3D" id="3.40.50.280">
    <property type="entry name" value="Cobalamin-binding domain"/>
    <property type="match status" value="1"/>
</dbReference>
<comment type="cofactor">
    <cofactor evidence="1">
        <name>pantetheine 4'-phosphate</name>
        <dbReference type="ChEBI" id="CHEBI:47942"/>
    </cofactor>
</comment>
<dbReference type="Proteomes" id="UP000198619">
    <property type="component" value="Unassembled WGS sequence"/>
</dbReference>
<dbReference type="EMBL" id="FOKI01000060">
    <property type="protein sequence ID" value="SFB44660.1"/>
    <property type="molecule type" value="Genomic_DNA"/>
</dbReference>
<dbReference type="PROSITE" id="PS00012">
    <property type="entry name" value="PHOSPHOPANTETHEINE"/>
    <property type="match status" value="1"/>
</dbReference>
<feature type="domain" description="Carrier" evidence="5">
    <location>
        <begin position="1297"/>
        <end position="1374"/>
    </location>
</feature>
<dbReference type="FunFam" id="1.10.1200.10:FF:000005">
    <property type="entry name" value="Nonribosomal peptide synthetase 1"/>
    <property type="match status" value="1"/>
</dbReference>
<dbReference type="CDD" id="cd01335">
    <property type="entry name" value="Radical_SAM"/>
    <property type="match status" value="1"/>
</dbReference>
<dbReference type="SFLD" id="SFLDG01082">
    <property type="entry name" value="B12-binding_domain_containing"/>
    <property type="match status" value="1"/>
</dbReference>
<keyword evidence="2" id="KW-0596">Phosphopantetheine</keyword>
<evidence type="ECO:0000256" key="1">
    <source>
        <dbReference type="ARBA" id="ARBA00001957"/>
    </source>
</evidence>
<dbReference type="PROSITE" id="PS50075">
    <property type="entry name" value="CARRIER"/>
    <property type="match status" value="2"/>
</dbReference>
<dbReference type="GO" id="GO:0017000">
    <property type="term" value="P:antibiotic biosynthetic process"/>
    <property type="evidence" value="ECO:0007669"/>
    <property type="project" value="UniProtKB-KW"/>
</dbReference>
<dbReference type="InterPro" id="IPR006638">
    <property type="entry name" value="Elp3/MiaA/NifB-like_rSAM"/>
</dbReference>
<dbReference type="InterPro" id="IPR036736">
    <property type="entry name" value="ACP-like_sf"/>
</dbReference>
<dbReference type="InterPro" id="IPR025714">
    <property type="entry name" value="Methyltranfer_dom"/>
</dbReference>
<dbReference type="GO" id="GO:0003824">
    <property type="term" value="F:catalytic activity"/>
    <property type="evidence" value="ECO:0007669"/>
    <property type="project" value="InterPro"/>
</dbReference>
<dbReference type="InterPro" id="IPR036724">
    <property type="entry name" value="Cobalamin-bd_sf"/>
</dbReference>
<dbReference type="SUPFAM" id="SSF102114">
    <property type="entry name" value="Radical SAM enzymes"/>
    <property type="match status" value="1"/>
</dbReference>
<dbReference type="Gene3D" id="2.30.38.10">
    <property type="entry name" value="Luciferase, Domain 3"/>
    <property type="match status" value="1"/>
</dbReference>
<gene>
    <name evidence="8" type="ORF">SAMN04488528_10609</name>
</gene>
<evidence type="ECO:0000259" key="7">
    <source>
        <dbReference type="PROSITE" id="PS51918"/>
    </source>
</evidence>
<name>A0A1I1B7X1_9CLOT</name>
<feature type="domain" description="Carrier" evidence="5">
    <location>
        <begin position="2616"/>
        <end position="2691"/>
    </location>
</feature>
<sequence>MLDLSKENLLIENYWINKLSGDLPKTTIPSVGVQSKGGKVRKDKEKFYIKKDTQQSLMKMVKNSQVGMFVLLLSGVSLSLNKYTGKEDLFIGTLPHKDSSNPNNILFFRNQIHNEDLFKGFINRVKENIFSDMKNMYDFFGSLLQRMVQNNIDINKYFNIAVVYDEIHKKSAVINNYDIVFNFFEEDEQLVLEVVYNASNFSKEIINLFCNNLLYIYDSFENLLDQKIKDIQIVSEEEKESIEEFNKTDKVHNYNTTLHQLFEEQVRKNPENTAIVLKEDKITYKELNDKVNQLASMLREKGIVADNIVGIKLEKSIDMIVAILAVLKSGGAYLPIDLNLPVRRVQKMLQDCNAKVVISTNKLVEYEYTRLQGIRENDMHTIVTEPREYIADFNTLPFPNYSLINCEKYNKYIGQAIVKSRILIQASRGCPYDCAYCYRTWNKCQAARSGENLFEEIKLYYDCGIRNFDIFMLNHREGKRFFELIIKNNLKDIRLFFPNGLRGDALTKDYIDLMVAAGTVNMSLALEAASPRLQKLIRKNLNIGRFTENVEYITSKYPNVILEMFTMHGIPTETEEEALMTLEYIKKRRWIHFPYVNVLKIYQGTQMEKIALEHGISKQSIIDSEQFAWDELTDTLPFNRSFSLRYQSDFLDSYVLSKERLKQVVPYQMKIMTESEFIEKYDSYLPGKIKTFDDFLNFTNLKKEDLRDIKFKDEEEDILALQGLNEKLKKKFYNPKPNKDALNMLFLDLSQYFDDGSRDMLYDVVESPLGLMYILTYLQEKMQGRINGKLAKPRMDFANFYELKKIVEEFKPDVIGVRSLSYYKDFCHKTIALLKLWVPDIPIVIGGPYATVDYNFILNDKNIDLAILAEGELTMHNLLEEIIENNKKLPSEDVLKTIQGIAFVPKEEKDKNKAAREIIALDLIEDELSKKPKNDLSLVNDSNNLAYVIYTSGSTGAPKGVMIEHKNVLNTIDWFIEKYGINCKTNTAQVSEYSFDPSIEQVFSSLLTGGKLFLVNTQMLLETKKFRKMLIENSINVVNAVPSVLKENFFDNKKIPGIKAIIAGGEKLDKTVKDQILLNGYDLYNHYGTTEVTIDAITSKCEFDSVAIGKPISNTKCYILDDNLKMVPIGVIGNICIAGHGLARGYVNDPELTAKKFIKLKEMGNILVYNTGDKGRWLPDGSIEYLGRIDNQVKVRGFRIELEEIEEKMKLVPGVTEAVVVLCGDDEENNFIRAYYSSEDVIENKYIQKQLSLDLPPYMIPSEFIRLEKFPKLSSGKIDKKVLPMSVSTETNVNVKMPENELQAEILNIWVDVLKKDKNTIGIDANFFEIGGHSLKATILLSKLAKRFGVTISLSQMFERPTIENIAEIINELKNVEEDGMRAFEKRAYYPLSSAQKRLYFLDQFENIGSSYNMTEVLKIKGDLNLELCEKVFKQIIERHEILRTSFELVDNNTVQVVHESVDFKLDILPELSEEDLDKIKDCIHGFIKPYDLGNLPLFKVGVIPLKNKEHILIFDIHHIIADGTSISILINEFVKLYSGEELLPLKIQYKDYSLWQNNELQSKKLKKQDEFWLNQFSGDIPRLDMPTDYKRPKVFSYKGDLLQFKFNANDTKELIKLSKDKNVTLYMALMAVLNVVLHKYTGQRDIIVGSGIANRNNADFQSLIGMFVNSIALRNSPMPEKSFSEFLNEVKENSIAAFENQDFQFEDLIDKLNLQRDISRNPIFDVSLNIQNFEQSSFKINDLEIEPYNLRQNTSKFDLTIYISQVEKELHFSLEYYTEIFKKETMERFIKHFTNAIRVVSENPQINIGEINIFDHEERDIVSNIFNQTEKNYDKQSTLYEKFERIVDLYPDKTALYFKGNSLTYKELDGKANKVANYLIEKYKIKPEQRIGLCLEKSFDYIVAILGILKAGAAYVPIDTSLSLKRMKTIIEDADIDIMISHKQFLRVMNNLQWSSSIFNTCIYMDYNDICEIDELDDEYYKKQVELWNYVGKQSKDDVTGGGWISSFTGKPFSEEEMKEYSLNVLRKLEGFINNNTRVLEIGVGSGLTMFEVVGKTQRYVGIDISDEIIEKNRIRAKNEGIENIRLERMAAHDIDRLGERDFDLIILNSVVQSFPGHNYFGKVINKASSLLKSNGVIFVGDVMDSDLKDKMIEDLTKFNAENQDENYIAKLDWSSELFIPKKFFIDIKLKSSIITRIEFSGKIYTIENELTKYRYDALIRVDKTSSKDREKKKAEKIQVGYNEIAKFSEERPNVKVKMENLAYIIFTSGTEGKPKGVMVEHGNVVNTIEFFIEKYDLRSFKNVLQLTSYTFDPSVEQIFSTILSGSTLCVPDKELSLDIQGLREYIEENKINIINSVPIFLKELLVGKPKLPSLQYAITGGEKLDEITKSQILDLGYNLYNHYGPTETTIDAITGKCSDEDYSIGKPIANMRCYILDDSLKLLPIGVNGELYLAGDGVTRGYLKDAKLTDEKFVEIDELGEKRAYKTGDVARWMSNGRIELAGRKDFQIKLRGYRIELGEIEFYLKKYPGIIDAVVIDGESTKKEKYICAYYTSNTKIEAAEFREYLLDYLPEYMIPKFIVYLNKIPLKSNNKVDYKLLPDPTMEVSNSDIEEEECSETESKLKSIWCDLLEVESMGIHDNFFESGGHSIKAITLSMMIRKEFGIDISITQIFKHQIIKEQAQLIDEIRNKSTEITIENNYCRIETIEKREYYEASSSQKRMYIIQDFDKENVAY</sequence>
<dbReference type="GO" id="GO:0005829">
    <property type="term" value="C:cytosol"/>
    <property type="evidence" value="ECO:0007669"/>
    <property type="project" value="TreeGrafter"/>
</dbReference>
<evidence type="ECO:0000313" key="8">
    <source>
        <dbReference type="EMBL" id="SFB44660.1"/>
    </source>
</evidence>
<dbReference type="SUPFAM" id="SSF47336">
    <property type="entry name" value="ACP-like"/>
    <property type="match status" value="2"/>
</dbReference>
<dbReference type="SMART" id="SM00729">
    <property type="entry name" value="Elp3"/>
    <property type="match status" value="1"/>
</dbReference>
<feature type="domain" description="Radical SAM core" evidence="7">
    <location>
        <begin position="416"/>
        <end position="639"/>
    </location>
</feature>